<proteinExistence type="predicted"/>
<dbReference type="Proteomes" id="UP000198661">
    <property type="component" value="Unassembled WGS sequence"/>
</dbReference>
<sequence>MTIRPVRHIRGMPRGSSRPQLILFSDGRQYIVKFKNNPVQGTRALVNEYVASSLARLLDLPVPPFKIVHIDKHFFKKNPVLLRHRFRPGHQFASEYIPDCLKKIDKESLPKINIVNRRHLAGIIVFDQWVNNIDRRRSNILLRPVSGDRGFWLYMIDQGHCFSHFDYLTHRRDCRWTPAGLRILPQKLRFNAFYRWCRRQSREEDLIHYLDKIRRLSEDKIREVIASIPKDWNVSRMEREALYNYLIRAKKMLPDLIKPHLRKAEEQPGPEKRAHPFLSEKVRLMKANRRKKARRRAPRMSREVPKRRMPFLRPTPSVPTSPGRFARR</sequence>
<dbReference type="Pfam" id="PF20613">
    <property type="entry name" value="HipA_2"/>
    <property type="match status" value="1"/>
</dbReference>
<accession>A0A1I2KY76</accession>
<evidence type="ECO:0000256" key="1">
    <source>
        <dbReference type="SAM" id="MobiDB-lite"/>
    </source>
</evidence>
<feature type="compositionally biased region" description="Basic residues" evidence="1">
    <location>
        <begin position="284"/>
        <end position="299"/>
    </location>
</feature>
<protein>
    <submittedName>
        <fullName evidence="3">HipA-like N-terminal domain-containing protein</fullName>
    </submittedName>
</protein>
<feature type="domain" description="HipA-like kinase" evidence="2">
    <location>
        <begin position="9"/>
        <end position="143"/>
    </location>
</feature>
<keyword evidence="4" id="KW-1185">Reference proteome</keyword>
<dbReference type="OrthoDB" id="2939938at2"/>
<name>A0A1I2KY76_9BACL</name>
<dbReference type="InterPro" id="IPR046748">
    <property type="entry name" value="HipA_2"/>
</dbReference>
<feature type="region of interest" description="Disordered" evidence="1">
    <location>
        <begin position="281"/>
        <end position="328"/>
    </location>
</feature>
<evidence type="ECO:0000313" key="4">
    <source>
        <dbReference type="Proteomes" id="UP000198661"/>
    </source>
</evidence>
<reference evidence="3 4" key="1">
    <citation type="submission" date="2016-10" db="EMBL/GenBank/DDBJ databases">
        <authorList>
            <person name="de Groot N.N."/>
        </authorList>
    </citation>
    <scope>NUCLEOTIDE SEQUENCE [LARGE SCALE GENOMIC DNA]</scope>
    <source>
        <strain evidence="3 4">DSM 44945</strain>
    </source>
</reference>
<dbReference type="RefSeq" id="WP_143085211.1">
    <property type="nucleotide sequence ID" value="NZ_FOOK01000003.1"/>
</dbReference>
<evidence type="ECO:0000313" key="3">
    <source>
        <dbReference type="EMBL" id="SFF71269.1"/>
    </source>
</evidence>
<evidence type="ECO:0000259" key="2">
    <source>
        <dbReference type="Pfam" id="PF20613"/>
    </source>
</evidence>
<dbReference type="AlphaFoldDB" id="A0A1I2KY76"/>
<dbReference type="EMBL" id="FOOK01000003">
    <property type="protein sequence ID" value="SFF71269.1"/>
    <property type="molecule type" value="Genomic_DNA"/>
</dbReference>
<dbReference type="STRING" id="201973.SAMN04488025_103102"/>
<gene>
    <name evidence="3" type="ORF">SAMN04488025_103102</name>
</gene>
<organism evidence="3 4">
    <name type="scientific">Planifilum fulgidum</name>
    <dbReference type="NCBI Taxonomy" id="201973"/>
    <lineage>
        <taxon>Bacteria</taxon>
        <taxon>Bacillati</taxon>
        <taxon>Bacillota</taxon>
        <taxon>Bacilli</taxon>
        <taxon>Bacillales</taxon>
        <taxon>Thermoactinomycetaceae</taxon>
        <taxon>Planifilum</taxon>
    </lineage>
</organism>